<comment type="caution">
    <text evidence="1">The sequence shown here is derived from an EMBL/GenBank/DDBJ whole genome shotgun (WGS) entry which is preliminary data.</text>
</comment>
<keyword evidence="2" id="KW-1185">Reference proteome</keyword>
<proteinExistence type="predicted"/>
<sequence length="445" mass="48393">MVDQRSYIAHHRFGYGLAPNEQPSSDPKGWLIQQLAGWDPAVATSPGNPAELVSQMQAAADADMRRNFYDAYRARIADRVERARITQTPFVERLVNFWSNHFAVSADTKVTRSLAPDYEDSAIRPHVTGKFADLVLAAETHPAMLVFLDQSRSVGPNSVLGRWRSAQERRNSGINENLAREIMELHTLGVRSGYVQADVIELAKALTGYTVAGLAGGTKAMDDGDAGGFVFEANRHEPGSRVLMGKTYPPGEANQARAILLDIAAHQSAASFVATKLARHFFADAPPADCVSRIADAFHSSGGDLKTTYLALINEDAAWQPGMLKYKSPWDWTVSALRTAGVETPKGNFIATWLGRLGQSTWEPGSPAGFPDIQAEWLASDGLIKRANLAKIISMRKSGAYDPRDIAAHAFGDQLSDVTRGAVAAAGDKAQGLSLLLMSRDFQWR</sequence>
<dbReference type="InterPro" id="IPR014917">
    <property type="entry name" value="DUF1800"/>
</dbReference>
<evidence type="ECO:0000313" key="1">
    <source>
        <dbReference type="EMBL" id="GGE03146.1"/>
    </source>
</evidence>
<accession>A0ABQ1SDP3</accession>
<dbReference type="RefSeq" id="WP_188645290.1">
    <property type="nucleotide sequence ID" value="NZ_BMKL01000001.1"/>
</dbReference>
<organism evidence="1 2">
    <name type="scientific">Tsuneonella deserti</name>
    <dbReference type="NCBI Taxonomy" id="2035528"/>
    <lineage>
        <taxon>Bacteria</taxon>
        <taxon>Pseudomonadati</taxon>
        <taxon>Pseudomonadota</taxon>
        <taxon>Alphaproteobacteria</taxon>
        <taxon>Sphingomonadales</taxon>
        <taxon>Erythrobacteraceae</taxon>
        <taxon>Tsuneonella</taxon>
    </lineage>
</organism>
<protein>
    <recommendedName>
        <fullName evidence="3">DUF1800 domain-containing protein</fullName>
    </recommendedName>
</protein>
<dbReference type="EMBL" id="BMKL01000001">
    <property type="protein sequence ID" value="GGE03146.1"/>
    <property type="molecule type" value="Genomic_DNA"/>
</dbReference>
<reference evidence="2" key="1">
    <citation type="journal article" date="2019" name="Int. J. Syst. Evol. Microbiol.">
        <title>The Global Catalogue of Microorganisms (GCM) 10K type strain sequencing project: providing services to taxonomists for standard genome sequencing and annotation.</title>
        <authorList>
            <consortium name="The Broad Institute Genomics Platform"/>
            <consortium name="The Broad Institute Genome Sequencing Center for Infectious Disease"/>
            <person name="Wu L."/>
            <person name="Ma J."/>
        </authorList>
    </citation>
    <scope>NUCLEOTIDE SEQUENCE [LARGE SCALE GENOMIC DNA]</scope>
    <source>
        <strain evidence="2">CGMCC 1.15959</strain>
    </source>
</reference>
<dbReference type="Proteomes" id="UP000619041">
    <property type="component" value="Unassembled WGS sequence"/>
</dbReference>
<evidence type="ECO:0008006" key="3">
    <source>
        <dbReference type="Google" id="ProtNLM"/>
    </source>
</evidence>
<dbReference type="Pfam" id="PF08811">
    <property type="entry name" value="DUF1800"/>
    <property type="match status" value="1"/>
</dbReference>
<evidence type="ECO:0000313" key="2">
    <source>
        <dbReference type="Proteomes" id="UP000619041"/>
    </source>
</evidence>
<name>A0ABQ1SDP3_9SPHN</name>
<gene>
    <name evidence="1" type="ORF">GCM10011515_23470</name>
</gene>